<evidence type="ECO:0000313" key="1">
    <source>
        <dbReference type="EMBL" id="NYZ69926.1"/>
    </source>
</evidence>
<proteinExistence type="predicted"/>
<dbReference type="EMBL" id="JACCKB010000188">
    <property type="protein sequence ID" value="NYZ69926.1"/>
    <property type="molecule type" value="Genomic_DNA"/>
</dbReference>
<reference evidence="1 2" key="1">
    <citation type="submission" date="2020-07" db="EMBL/GenBank/DDBJ databases">
        <title>Endozoicomonas sp. nov., isolated from sediment.</title>
        <authorList>
            <person name="Gu T."/>
        </authorList>
    </citation>
    <scope>NUCLEOTIDE SEQUENCE [LARGE SCALE GENOMIC DNA]</scope>
    <source>
        <strain evidence="1 2">SM1973</strain>
    </source>
</reference>
<protein>
    <submittedName>
        <fullName evidence="1">DNA mismatch repair protein MutH</fullName>
    </submittedName>
</protein>
<dbReference type="RefSeq" id="WP_219340278.1">
    <property type="nucleotide sequence ID" value="NZ_JACCKB010000188.1"/>
</dbReference>
<keyword evidence="2" id="KW-1185">Reference proteome</keyword>
<dbReference type="InterPro" id="IPR012337">
    <property type="entry name" value="RNaseH-like_sf"/>
</dbReference>
<dbReference type="InterPro" id="IPR036397">
    <property type="entry name" value="RNaseH_sf"/>
</dbReference>
<accession>A0A853IPU9</accession>
<organism evidence="1 2">
    <name type="scientific">Spartinivicinus marinus</name>
    <dbReference type="NCBI Taxonomy" id="2994442"/>
    <lineage>
        <taxon>Bacteria</taxon>
        <taxon>Pseudomonadati</taxon>
        <taxon>Pseudomonadota</taxon>
        <taxon>Gammaproteobacteria</taxon>
        <taxon>Oceanospirillales</taxon>
        <taxon>Zooshikellaceae</taxon>
        <taxon>Spartinivicinus</taxon>
    </lineage>
</organism>
<dbReference type="GO" id="GO:0003676">
    <property type="term" value="F:nucleic acid binding"/>
    <property type="evidence" value="ECO:0007669"/>
    <property type="project" value="InterPro"/>
</dbReference>
<comment type="caution">
    <text evidence="1">The sequence shown here is derived from an EMBL/GenBank/DDBJ whole genome shotgun (WGS) entry which is preliminary data.</text>
</comment>
<name>A0A853IPU9_9GAMM</name>
<dbReference type="Gene3D" id="3.30.420.10">
    <property type="entry name" value="Ribonuclease H-like superfamily/Ribonuclease H"/>
    <property type="match status" value="1"/>
</dbReference>
<dbReference type="Proteomes" id="UP000569732">
    <property type="component" value="Unassembled WGS sequence"/>
</dbReference>
<evidence type="ECO:0000313" key="2">
    <source>
        <dbReference type="Proteomes" id="UP000569732"/>
    </source>
</evidence>
<dbReference type="AlphaFoldDB" id="A0A853IPU9"/>
<gene>
    <name evidence="1" type="ORF">H0A36_28330</name>
</gene>
<feature type="non-terminal residue" evidence="1">
    <location>
        <position position="67"/>
    </location>
</feature>
<dbReference type="SUPFAM" id="SSF53098">
    <property type="entry name" value="Ribonuclease H-like"/>
    <property type="match status" value="1"/>
</dbReference>
<sequence length="67" mass="7614">MSAIEFDIETNGLLDVLSKIHCICTYDKVNDIKESFRPNEIMDAILYLEDADELIAHNGFGFDYVAI</sequence>